<organism evidence="1 2">
    <name type="scientific">Candidatus Scalindua rubra</name>
    <dbReference type="NCBI Taxonomy" id="1872076"/>
    <lineage>
        <taxon>Bacteria</taxon>
        <taxon>Pseudomonadati</taxon>
        <taxon>Planctomycetota</taxon>
        <taxon>Candidatus Brocadiia</taxon>
        <taxon>Candidatus Brocadiales</taxon>
        <taxon>Candidatus Scalinduaceae</taxon>
        <taxon>Candidatus Scalindua</taxon>
    </lineage>
</organism>
<proteinExistence type="predicted"/>
<dbReference type="EMBL" id="MAYW01000019">
    <property type="protein sequence ID" value="ODS33822.1"/>
    <property type="molecule type" value="Genomic_DNA"/>
</dbReference>
<reference evidence="1 2" key="1">
    <citation type="submission" date="2016-07" db="EMBL/GenBank/DDBJ databases">
        <title>Draft genome of Scalindua rubra, obtained from a brine-seawater interface in the Red Sea, sheds light on salt adaptation in anammox bacteria.</title>
        <authorList>
            <person name="Speth D.R."/>
            <person name="Lagkouvardos I."/>
            <person name="Wang Y."/>
            <person name="Qian P.-Y."/>
            <person name="Dutilh B.E."/>
            <person name="Jetten M.S."/>
        </authorList>
    </citation>
    <scope>NUCLEOTIDE SEQUENCE [LARGE SCALE GENOMIC DNA]</scope>
    <source>
        <strain evidence="1">BSI-1</strain>
    </source>
</reference>
<protein>
    <submittedName>
        <fullName evidence="1">Uncharacterized protein</fullName>
    </submittedName>
</protein>
<evidence type="ECO:0000313" key="2">
    <source>
        <dbReference type="Proteomes" id="UP000094056"/>
    </source>
</evidence>
<sequence>MVTISIRSKCGEKETLESLLLEGLMEEKRRITFALDKATIVIKRHEGKYGYTTSTFIEKFHKGEIEEDEETFEWWAEAKLANELKEKLKAITDIEICQ</sequence>
<evidence type="ECO:0000313" key="1">
    <source>
        <dbReference type="EMBL" id="ODS33822.1"/>
    </source>
</evidence>
<gene>
    <name evidence="1" type="ORF">SCARUB_01081</name>
</gene>
<name>A0A1E3XDW4_9BACT</name>
<accession>A0A1E3XDW4</accession>
<dbReference type="Proteomes" id="UP000094056">
    <property type="component" value="Unassembled WGS sequence"/>
</dbReference>
<comment type="caution">
    <text evidence="1">The sequence shown here is derived from an EMBL/GenBank/DDBJ whole genome shotgun (WGS) entry which is preliminary data.</text>
</comment>
<dbReference type="AlphaFoldDB" id="A0A1E3XDW4"/>